<dbReference type="RefSeq" id="WP_171578331.1">
    <property type="nucleotide sequence ID" value="NZ_JAAVLX010000002.1"/>
</dbReference>
<evidence type="ECO:0000256" key="1">
    <source>
        <dbReference type="SAM" id="Phobius"/>
    </source>
</evidence>
<keyword evidence="2" id="KW-0732">Signal</keyword>
<dbReference type="Proteomes" id="UP000544122">
    <property type="component" value="Unassembled WGS sequence"/>
</dbReference>
<feature type="signal peptide" evidence="2">
    <location>
        <begin position="1"/>
        <end position="23"/>
    </location>
</feature>
<evidence type="ECO:0000256" key="2">
    <source>
        <dbReference type="SAM" id="SignalP"/>
    </source>
</evidence>
<sequence length="369" mass="39999">MSLKLTVSYLLMAGAVAGASAVATDWRDFKDLAARTAMADQAAKPGSKCPLSKPYMDGLDLDVLSVCVAYGLPAMEAARRYPALATKVFGLYGEDPRFRSVFERYGHQVVPVVGYFFENGSKQYQVSQGFSGAVQRIWQGQLPTWPEQLNKETIGLMAIHELDERGPELLAEFEIVDGRAKRKPFQTVVLGTKNFFLGGIQNVETIVVRGERSLTWGDVGGAALDVAAMAGGVGLLAKEARAADVFASRGSVRAVSANAYRTLRTVGNVALGPVGNLALLYIFVTHPTLIGSAAGWVAESLGLDPTICIFFAYLLMFQLLLPIFLPLFWCIRQTVRLFVRGLARQQSSEPACGVGYFCADTTTALRIRP</sequence>
<keyword evidence="1" id="KW-0812">Transmembrane</keyword>
<name>A0A7Y4GNS2_9BRAD</name>
<dbReference type="EMBL" id="JAAVLX010000002">
    <property type="protein sequence ID" value="NOJ39066.1"/>
    <property type="molecule type" value="Genomic_DNA"/>
</dbReference>
<reference evidence="3 4" key="1">
    <citation type="submission" date="2020-03" db="EMBL/GenBank/DDBJ databases">
        <title>Bradyrhizobium diversity isolated from nodules of Indigofera sp.</title>
        <authorList>
            <person name="Klepa M."/>
            <person name="Helene L."/>
            <person name="Hungria M."/>
        </authorList>
    </citation>
    <scope>NUCLEOTIDE SEQUENCE [LARGE SCALE GENOMIC DNA]</scope>
    <source>
        <strain evidence="3 4">WSM 1791</strain>
    </source>
</reference>
<keyword evidence="1" id="KW-1133">Transmembrane helix</keyword>
<evidence type="ECO:0000313" key="4">
    <source>
        <dbReference type="Proteomes" id="UP000544122"/>
    </source>
</evidence>
<protein>
    <submittedName>
        <fullName evidence="3">Uncharacterized protein</fullName>
    </submittedName>
</protein>
<dbReference type="AlphaFoldDB" id="A0A7Y4GNS2"/>
<gene>
    <name evidence="3" type="ORF">HCN58_05500</name>
</gene>
<organism evidence="3 4">
    <name type="scientific">Bradyrhizobium australiense</name>
    <dbReference type="NCBI Taxonomy" id="2721161"/>
    <lineage>
        <taxon>Bacteria</taxon>
        <taxon>Pseudomonadati</taxon>
        <taxon>Pseudomonadota</taxon>
        <taxon>Alphaproteobacteria</taxon>
        <taxon>Hyphomicrobiales</taxon>
        <taxon>Nitrobacteraceae</taxon>
        <taxon>Bradyrhizobium</taxon>
    </lineage>
</organism>
<feature type="chain" id="PRO_5031486633" evidence="2">
    <location>
        <begin position="24"/>
        <end position="369"/>
    </location>
</feature>
<comment type="caution">
    <text evidence="3">The sequence shown here is derived from an EMBL/GenBank/DDBJ whole genome shotgun (WGS) entry which is preliminary data.</text>
</comment>
<feature type="transmembrane region" description="Helical" evidence="1">
    <location>
        <begin position="310"/>
        <end position="331"/>
    </location>
</feature>
<accession>A0A7Y4GNS2</accession>
<keyword evidence="4" id="KW-1185">Reference proteome</keyword>
<evidence type="ECO:0000313" key="3">
    <source>
        <dbReference type="EMBL" id="NOJ39066.1"/>
    </source>
</evidence>
<proteinExistence type="predicted"/>
<keyword evidence="1" id="KW-0472">Membrane</keyword>